<feature type="domain" description="Apple" evidence="3">
    <location>
        <begin position="141"/>
        <end position="225"/>
    </location>
</feature>
<dbReference type="InterPro" id="IPR016186">
    <property type="entry name" value="C-type_lectin-like/link_sf"/>
</dbReference>
<dbReference type="InterPro" id="IPR016187">
    <property type="entry name" value="CTDL_fold"/>
</dbReference>
<dbReference type="CDD" id="cd00037">
    <property type="entry name" value="CLECT"/>
    <property type="match status" value="1"/>
</dbReference>
<dbReference type="InterPro" id="IPR001304">
    <property type="entry name" value="C-type_lectin-like"/>
</dbReference>
<evidence type="ECO:0000259" key="3">
    <source>
        <dbReference type="PROSITE" id="PS50948"/>
    </source>
</evidence>
<evidence type="ECO:0000313" key="5">
    <source>
        <dbReference type="Proteomes" id="UP001432027"/>
    </source>
</evidence>
<evidence type="ECO:0000313" key="4">
    <source>
        <dbReference type="EMBL" id="GMT06475.1"/>
    </source>
</evidence>
<accession>A0AAV5UJP2</accession>
<dbReference type="Gene3D" id="3.40.50.410">
    <property type="entry name" value="von Willebrand factor, type A domain"/>
    <property type="match status" value="1"/>
</dbReference>
<dbReference type="Pfam" id="PF00059">
    <property type="entry name" value="Lectin_C"/>
    <property type="match status" value="1"/>
</dbReference>
<dbReference type="EMBL" id="BTSX01000006">
    <property type="protein sequence ID" value="GMT06475.1"/>
    <property type="molecule type" value="Genomic_DNA"/>
</dbReference>
<dbReference type="InterPro" id="IPR036465">
    <property type="entry name" value="vWFA_dom_sf"/>
</dbReference>
<dbReference type="AlphaFoldDB" id="A0AAV5UJP2"/>
<dbReference type="SMART" id="SM00473">
    <property type="entry name" value="PAN_AP"/>
    <property type="match status" value="2"/>
</dbReference>
<gene>
    <name evidence="4" type="ORF">PENTCL1PPCAC_28649</name>
</gene>
<dbReference type="Pfam" id="PF00024">
    <property type="entry name" value="PAN_1"/>
    <property type="match status" value="2"/>
</dbReference>
<feature type="non-terminal residue" evidence="4">
    <location>
        <position position="456"/>
    </location>
</feature>
<dbReference type="PROSITE" id="PS50041">
    <property type="entry name" value="C_TYPE_LECTIN_2"/>
    <property type="match status" value="1"/>
</dbReference>
<protein>
    <recommendedName>
        <fullName evidence="6">C-type lectin</fullName>
    </recommendedName>
</protein>
<dbReference type="InterPro" id="IPR002035">
    <property type="entry name" value="VWF_A"/>
</dbReference>
<dbReference type="PROSITE" id="PS50234">
    <property type="entry name" value="VWFA"/>
    <property type="match status" value="1"/>
</dbReference>
<dbReference type="PROSITE" id="PS50948">
    <property type="entry name" value="PAN"/>
    <property type="match status" value="2"/>
</dbReference>
<evidence type="ECO:0008006" key="6">
    <source>
        <dbReference type="Google" id="ProtNLM"/>
    </source>
</evidence>
<feature type="domain" description="Apple" evidence="3">
    <location>
        <begin position="3"/>
        <end position="82"/>
    </location>
</feature>
<sequence>PDCFEREMAPAWIAPRIANHIKVSSVQECLAICASSHSLLEWECTRIVYDNFSHGCLLLGSSPGEGEKLAVDPSFEAYNNLCWLEETTKNEVFFPEEEETPEIEDKVEDLKRKLVAMKQIDDLPTTVTLPSIVSTINVRKCFRRVPQATIQGRADDIYQNVSSTECLEKCMECDDCLGDDLPCMIAIYYDHVAECVLLRLKETEGIASLSTVEETSSLFWRDSNCEGADKCSPHMDLVIILDGSDSIGMDDFQKGLRVVQKLMGSVKQLTDDVRMRVIQNVSIRSLLGSTVSQVIKNSRSATAKFVLFSDLFIEDNPKLIEIELGKTERPLITLSLTESSDRKLAERLTQGDISKIIHEREEENAEERLLRVICGENKREKREARLLETSRVWIGLRRTEEGDLQWSDQSTVNDFSRLSDRPSDEKRCVSSETEWNYTECEKELPFVCTFTPLEKL</sequence>
<reference evidence="4" key="1">
    <citation type="submission" date="2023-10" db="EMBL/GenBank/DDBJ databases">
        <title>Genome assembly of Pristionchus species.</title>
        <authorList>
            <person name="Yoshida K."/>
            <person name="Sommer R.J."/>
        </authorList>
    </citation>
    <scope>NUCLEOTIDE SEQUENCE</scope>
    <source>
        <strain evidence="4">RS0144</strain>
    </source>
</reference>
<keyword evidence="5" id="KW-1185">Reference proteome</keyword>
<proteinExistence type="predicted"/>
<dbReference type="SUPFAM" id="SSF56436">
    <property type="entry name" value="C-type lectin-like"/>
    <property type="match status" value="1"/>
</dbReference>
<organism evidence="4 5">
    <name type="scientific">Pristionchus entomophagus</name>
    <dbReference type="NCBI Taxonomy" id="358040"/>
    <lineage>
        <taxon>Eukaryota</taxon>
        <taxon>Metazoa</taxon>
        <taxon>Ecdysozoa</taxon>
        <taxon>Nematoda</taxon>
        <taxon>Chromadorea</taxon>
        <taxon>Rhabditida</taxon>
        <taxon>Rhabditina</taxon>
        <taxon>Diplogasteromorpha</taxon>
        <taxon>Diplogasteroidea</taxon>
        <taxon>Neodiplogasteridae</taxon>
        <taxon>Pristionchus</taxon>
    </lineage>
</organism>
<comment type="caution">
    <text evidence="4">The sequence shown here is derived from an EMBL/GenBank/DDBJ whole genome shotgun (WGS) entry which is preliminary data.</text>
</comment>
<feature type="non-terminal residue" evidence="4">
    <location>
        <position position="1"/>
    </location>
</feature>
<dbReference type="Proteomes" id="UP001432027">
    <property type="component" value="Unassembled WGS sequence"/>
</dbReference>
<evidence type="ECO:0000259" key="2">
    <source>
        <dbReference type="PROSITE" id="PS50234"/>
    </source>
</evidence>
<evidence type="ECO:0000259" key="1">
    <source>
        <dbReference type="PROSITE" id="PS50041"/>
    </source>
</evidence>
<feature type="domain" description="VWFA" evidence="2">
    <location>
        <begin position="236"/>
        <end position="279"/>
    </location>
</feature>
<dbReference type="InterPro" id="IPR003609">
    <property type="entry name" value="Pan_app"/>
</dbReference>
<name>A0AAV5UJP2_9BILA</name>
<feature type="domain" description="C-type lectin" evidence="1">
    <location>
        <begin position="390"/>
        <end position="449"/>
    </location>
</feature>
<dbReference type="SUPFAM" id="SSF53300">
    <property type="entry name" value="vWA-like"/>
    <property type="match status" value="1"/>
</dbReference>
<dbReference type="Gene3D" id="3.10.100.10">
    <property type="entry name" value="Mannose-Binding Protein A, subunit A"/>
    <property type="match status" value="1"/>
</dbReference>